<organism evidence="2 3">
    <name type="scientific">Actinokineospora terrae</name>
    <dbReference type="NCBI Taxonomy" id="155974"/>
    <lineage>
        <taxon>Bacteria</taxon>
        <taxon>Bacillati</taxon>
        <taxon>Actinomycetota</taxon>
        <taxon>Actinomycetes</taxon>
        <taxon>Pseudonocardiales</taxon>
        <taxon>Pseudonocardiaceae</taxon>
        <taxon>Actinokineospora</taxon>
    </lineage>
</organism>
<gene>
    <name evidence="2" type="ORF">SAMN04487818_116124</name>
</gene>
<evidence type="ECO:0000256" key="1">
    <source>
        <dbReference type="SAM" id="Phobius"/>
    </source>
</evidence>
<accession>A0A1H9XL69</accession>
<feature type="transmembrane region" description="Helical" evidence="1">
    <location>
        <begin position="6"/>
        <end position="27"/>
    </location>
</feature>
<proteinExistence type="predicted"/>
<name>A0A1H9XL69_9PSEU</name>
<dbReference type="EMBL" id="FOGI01000016">
    <property type="protein sequence ID" value="SES46841.1"/>
    <property type="molecule type" value="Genomic_DNA"/>
</dbReference>
<evidence type="ECO:0000313" key="2">
    <source>
        <dbReference type="EMBL" id="SES46841.1"/>
    </source>
</evidence>
<keyword evidence="1" id="KW-0812">Transmembrane</keyword>
<dbReference type="AlphaFoldDB" id="A0A1H9XL69"/>
<evidence type="ECO:0000313" key="3">
    <source>
        <dbReference type="Proteomes" id="UP000199051"/>
    </source>
</evidence>
<reference evidence="3" key="1">
    <citation type="submission" date="2016-10" db="EMBL/GenBank/DDBJ databases">
        <authorList>
            <person name="Varghese N."/>
            <person name="Submissions S."/>
        </authorList>
    </citation>
    <scope>NUCLEOTIDE SEQUENCE [LARGE SCALE GENOMIC DNA]</scope>
    <source>
        <strain evidence="3">DSM 44260</strain>
    </source>
</reference>
<dbReference type="RefSeq" id="WP_092786152.1">
    <property type="nucleotide sequence ID" value="NZ_FOGI01000016.1"/>
</dbReference>
<keyword evidence="1" id="KW-1133">Transmembrane helix</keyword>
<feature type="transmembrane region" description="Helical" evidence="1">
    <location>
        <begin position="34"/>
        <end position="56"/>
    </location>
</feature>
<protein>
    <submittedName>
        <fullName evidence="2">Uncharacterized protein</fullName>
    </submittedName>
</protein>
<keyword evidence="3" id="KW-1185">Reference proteome</keyword>
<dbReference type="Proteomes" id="UP000199051">
    <property type="component" value="Unassembled WGS sequence"/>
</dbReference>
<sequence length="60" mass="6086">MTTEQVLLLLLVTAVATVVAVVAGFVAKLDGKSVATCLTIAGGAWATTVLVAYTVIGTHR</sequence>
<keyword evidence="1" id="KW-0472">Membrane</keyword>